<proteinExistence type="predicted"/>
<feature type="coiled-coil region" evidence="1">
    <location>
        <begin position="89"/>
        <end position="165"/>
    </location>
</feature>
<evidence type="ECO:0000313" key="3">
    <source>
        <dbReference type="Proteomes" id="UP000593910"/>
    </source>
</evidence>
<dbReference type="KEGG" id="smax:FJR03_07275"/>
<evidence type="ECO:0000256" key="1">
    <source>
        <dbReference type="SAM" id="Coils"/>
    </source>
</evidence>
<organism evidence="2 3">
    <name type="scientific">Sulfurimonas marina</name>
    <dbReference type="NCBI Taxonomy" id="2590551"/>
    <lineage>
        <taxon>Bacteria</taxon>
        <taxon>Pseudomonadati</taxon>
        <taxon>Campylobacterota</taxon>
        <taxon>Epsilonproteobacteria</taxon>
        <taxon>Campylobacterales</taxon>
        <taxon>Sulfurimonadaceae</taxon>
        <taxon>Sulfurimonas</taxon>
    </lineage>
</organism>
<sequence length="265" mass="30336">MKLLSLLLFLTTLAYSQVYYSKVEPYEMRTISSNVSGEVLDIAENMVGKKLTTKIYIKIDDALDKDELKDVNEKITYIKDTIKVNQEILENLNLSLEKKELNYKKVAALKIKSKIEKDNEFYNLVTSRNLALSTKKEINNLNIQLADLKLRKKQLEKTIEDKNLRNKGLILYSIDVKVGQVVSPGMALAKIADTSKGLLSIYVTEDELRSLKEKVVYIDGKKTDYKPTRVLSIADEKNISKYLVQIVINPPKIFSKLVKIELKEK</sequence>
<dbReference type="AlphaFoldDB" id="A0A7M1AVT1"/>
<protein>
    <submittedName>
        <fullName evidence="2">HlyD family secretion protein</fullName>
    </submittedName>
</protein>
<dbReference type="Proteomes" id="UP000593910">
    <property type="component" value="Chromosome"/>
</dbReference>
<evidence type="ECO:0000313" key="2">
    <source>
        <dbReference type="EMBL" id="QOP41557.1"/>
    </source>
</evidence>
<accession>A0A7M1AVT1</accession>
<name>A0A7M1AVT1_9BACT</name>
<keyword evidence="1" id="KW-0175">Coiled coil</keyword>
<keyword evidence="3" id="KW-1185">Reference proteome</keyword>
<dbReference type="RefSeq" id="WP_193112873.1">
    <property type="nucleotide sequence ID" value="NZ_CP041165.1"/>
</dbReference>
<gene>
    <name evidence="2" type="ORF">FJR03_07275</name>
</gene>
<dbReference type="EMBL" id="CP041165">
    <property type="protein sequence ID" value="QOP41557.1"/>
    <property type="molecule type" value="Genomic_DNA"/>
</dbReference>
<reference evidence="2 3" key="1">
    <citation type="submission" date="2019-06" db="EMBL/GenBank/DDBJ databases">
        <title>Sulfurimonas gotlandica sp. nov., a chemoautotrophic and psychrotolerant epsilonproteobacterium isolated from a pelagic redoxcline, and an emended description of the genus Sulfurimonas.</title>
        <authorList>
            <person name="Wang S."/>
            <person name="Jiang L."/>
            <person name="Shao Z."/>
        </authorList>
    </citation>
    <scope>NUCLEOTIDE SEQUENCE [LARGE SCALE GENOMIC DNA]</scope>
    <source>
        <strain evidence="2 3">B2</strain>
    </source>
</reference>